<comment type="PTM">
    <text evidence="5">Phosphorylated by CheA. Phosphorylation of the N-terminal regulatory domain activates the methylesterase activity.</text>
</comment>
<dbReference type="CDD" id="cd16432">
    <property type="entry name" value="CheB_Rec"/>
    <property type="match status" value="1"/>
</dbReference>
<name>A0ABY1SBQ5_CALBS</name>
<dbReference type="SMART" id="SM00448">
    <property type="entry name" value="REC"/>
    <property type="match status" value="1"/>
</dbReference>
<dbReference type="InterPro" id="IPR008248">
    <property type="entry name" value="CheB-like"/>
</dbReference>
<feature type="domain" description="CheB-type methylesterase" evidence="9">
    <location>
        <begin position="170"/>
        <end position="360"/>
    </location>
</feature>
<dbReference type="CDD" id="cd17541">
    <property type="entry name" value="REC_CheB-like"/>
    <property type="match status" value="1"/>
</dbReference>
<keyword evidence="2 5" id="KW-0145">Chemotaxis</keyword>
<dbReference type="EC" id="3.5.1.44" evidence="5"/>
<evidence type="ECO:0000256" key="1">
    <source>
        <dbReference type="ARBA" id="ARBA00022490"/>
    </source>
</evidence>
<evidence type="ECO:0000256" key="6">
    <source>
        <dbReference type="PROSITE-ProRule" id="PRU00050"/>
    </source>
</evidence>
<evidence type="ECO:0000256" key="5">
    <source>
        <dbReference type="HAMAP-Rule" id="MF_00099"/>
    </source>
</evidence>
<dbReference type="SUPFAM" id="SSF52172">
    <property type="entry name" value="CheY-like"/>
    <property type="match status" value="1"/>
</dbReference>
<dbReference type="PROSITE" id="PS50110">
    <property type="entry name" value="RESPONSE_REGULATORY"/>
    <property type="match status" value="1"/>
</dbReference>
<feature type="modified residue" description="4-aspartylphosphate" evidence="5 7">
    <location>
        <position position="59"/>
    </location>
</feature>
<dbReference type="PROSITE" id="PS50122">
    <property type="entry name" value="CHEB"/>
    <property type="match status" value="1"/>
</dbReference>
<comment type="caution">
    <text evidence="10">The sequence shown here is derived from an EMBL/GenBank/DDBJ whole genome shotgun (WGS) entry which is preliminary data.</text>
</comment>
<evidence type="ECO:0000256" key="3">
    <source>
        <dbReference type="ARBA" id="ARBA00022801"/>
    </source>
</evidence>
<dbReference type="Pfam" id="PF00072">
    <property type="entry name" value="Response_reg"/>
    <property type="match status" value="1"/>
</dbReference>
<keyword evidence="3 5" id="KW-0378">Hydrolase</keyword>
<feature type="active site" evidence="5 6">
    <location>
        <position position="209"/>
    </location>
</feature>
<dbReference type="Gene3D" id="3.40.50.180">
    <property type="entry name" value="Methylesterase CheB, C-terminal domain"/>
    <property type="match status" value="1"/>
</dbReference>
<dbReference type="NCBIfam" id="NF001965">
    <property type="entry name" value="PRK00742.1"/>
    <property type="match status" value="1"/>
</dbReference>
<dbReference type="PANTHER" id="PTHR42872">
    <property type="entry name" value="PROTEIN-GLUTAMATE METHYLESTERASE/PROTEIN-GLUTAMINE GLUTAMINASE"/>
    <property type="match status" value="1"/>
</dbReference>
<feature type="active site" evidence="5 6">
    <location>
        <position position="306"/>
    </location>
</feature>
<keyword evidence="1 5" id="KW-0963">Cytoplasm</keyword>
<evidence type="ECO:0000256" key="4">
    <source>
        <dbReference type="ARBA" id="ARBA00048267"/>
    </source>
</evidence>
<comment type="similarity">
    <text evidence="5">Belongs to the CheB family.</text>
</comment>
<organism evidence="10 11">
    <name type="scientific">Caldicellulosiruptor bescii</name>
    <name type="common">Anaerocellum thermophilum</name>
    <dbReference type="NCBI Taxonomy" id="31899"/>
    <lineage>
        <taxon>Bacteria</taxon>
        <taxon>Bacillati</taxon>
        <taxon>Bacillota</taxon>
        <taxon>Bacillota incertae sedis</taxon>
        <taxon>Caldicellulosiruptorales</taxon>
        <taxon>Caldicellulosiruptoraceae</taxon>
        <taxon>Caldicellulosiruptor</taxon>
    </lineage>
</organism>
<dbReference type="PANTHER" id="PTHR42872:SF6">
    <property type="entry name" value="PROTEIN-GLUTAMATE METHYLESTERASE_PROTEIN-GLUTAMINE GLUTAMINASE"/>
    <property type="match status" value="1"/>
</dbReference>
<dbReference type="InterPro" id="IPR000673">
    <property type="entry name" value="Sig_transdc_resp-reg_Me-estase"/>
</dbReference>
<reference evidence="10 11" key="1">
    <citation type="submission" date="2017-05" db="EMBL/GenBank/DDBJ databases">
        <authorList>
            <person name="Varghese N."/>
            <person name="Submissions S."/>
        </authorList>
    </citation>
    <scope>NUCLEOTIDE SEQUENCE [LARGE SCALE GENOMIC DNA]</scope>
    <source>
        <strain evidence="10 11">MACB1020</strain>
    </source>
</reference>
<feature type="domain" description="Response regulatory" evidence="8">
    <location>
        <begin position="8"/>
        <end position="126"/>
    </location>
</feature>
<comment type="catalytic activity">
    <reaction evidence="4 5">
        <text>[protein]-L-glutamate 5-O-methyl ester + H2O = L-glutamyl-[protein] + methanol + H(+)</text>
        <dbReference type="Rhea" id="RHEA:23236"/>
        <dbReference type="Rhea" id="RHEA-COMP:10208"/>
        <dbReference type="Rhea" id="RHEA-COMP:10311"/>
        <dbReference type="ChEBI" id="CHEBI:15377"/>
        <dbReference type="ChEBI" id="CHEBI:15378"/>
        <dbReference type="ChEBI" id="CHEBI:17790"/>
        <dbReference type="ChEBI" id="CHEBI:29973"/>
        <dbReference type="ChEBI" id="CHEBI:82795"/>
        <dbReference type="EC" id="3.1.1.61"/>
    </reaction>
</comment>
<dbReference type="PIRSF" id="PIRSF000876">
    <property type="entry name" value="RR_chemtxs_CheB"/>
    <property type="match status" value="1"/>
</dbReference>
<accession>A0ABY1SBQ5</accession>
<dbReference type="EC" id="3.1.1.61" evidence="5"/>
<evidence type="ECO:0000259" key="9">
    <source>
        <dbReference type="PROSITE" id="PS50122"/>
    </source>
</evidence>
<dbReference type="InterPro" id="IPR011006">
    <property type="entry name" value="CheY-like_superfamily"/>
</dbReference>
<dbReference type="SUPFAM" id="SSF52738">
    <property type="entry name" value="Methylesterase CheB, C-terminal domain"/>
    <property type="match status" value="1"/>
</dbReference>
<dbReference type="InterPro" id="IPR001789">
    <property type="entry name" value="Sig_transdc_resp-reg_receiver"/>
</dbReference>
<dbReference type="Pfam" id="PF01339">
    <property type="entry name" value="CheB_methylest"/>
    <property type="match status" value="1"/>
</dbReference>
<evidence type="ECO:0000256" key="7">
    <source>
        <dbReference type="PROSITE-ProRule" id="PRU00169"/>
    </source>
</evidence>
<comment type="subcellular location">
    <subcellularLocation>
        <location evidence="5">Cytoplasm</location>
    </subcellularLocation>
</comment>
<protein>
    <recommendedName>
        <fullName evidence="5">Protein-glutamate methylesterase/protein-glutamine glutaminase</fullName>
        <ecNumber evidence="5">3.1.1.61</ecNumber>
        <ecNumber evidence="5">3.5.1.44</ecNumber>
    </recommendedName>
</protein>
<sequence length="360" mass="40059">MVNKTMKRILIVDDSELMCELIKETLRGLEEDKVIFTATNPLIAIRKANLFKIDLALVDYEMPYMNGLLLIGYLKEINPLTKIVMVSAYTEPGAQITLEALAKGAIDYILKPANKEEFKEFKKELSEKVQWILAGRELSRKKSKVEKDKTKVLNSLEGLKTYTSNYLVDKLRESKVIAIGISTGGPPVLEKIFTNLKKDFSIPILVVQHMPPTFTKALAERLCKISQRQVKEAEDGEKIENGVIYIAKGGVHMAVEKILGKYYIRLLENVEKVNSHKPSCDILFSSVAEWYGKNATGIIMTGMGCDGANGLLEMKNQGALTIAQSKESCVVFGMPRVAIEKGAAEAVLSTDDIIRLLNEV</sequence>
<proteinExistence type="inferred from homology"/>
<evidence type="ECO:0000313" key="10">
    <source>
        <dbReference type="EMBL" id="SMR95787.1"/>
    </source>
</evidence>
<keyword evidence="5 7" id="KW-0597">Phosphoprotein</keyword>
<gene>
    <name evidence="5" type="primary">cheB</name>
    <name evidence="10" type="ORF">SAMN05216240_2820</name>
</gene>
<dbReference type="EMBL" id="FXXC01000001">
    <property type="protein sequence ID" value="SMR95787.1"/>
    <property type="molecule type" value="Genomic_DNA"/>
</dbReference>
<comment type="catalytic activity">
    <reaction evidence="5">
        <text>L-glutaminyl-[protein] + H2O = L-glutamyl-[protein] + NH4(+)</text>
        <dbReference type="Rhea" id="RHEA:16441"/>
        <dbReference type="Rhea" id="RHEA-COMP:10207"/>
        <dbReference type="Rhea" id="RHEA-COMP:10208"/>
        <dbReference type="ChEBI" id="CHEBI:15377"/>
        <dbReference type="ChEBI" id="CHEBI:28938"/>
        <dbReference type="ChEBI" id="CHEBI:29973"/>
        <dbReference type="ChEBI" id="CHEBI:30011"/>
        <dbReference type="EC" id="3.5.1.44"/>
    </reaction>
</comment>
<dbReference type="HAMAP" id="MF_00099">
    <property type="entry name" value="CheB_chemtxs"/>
    <property type="match status" value="1"/>
</dbReference>
<keyword evidence="11" id="KW-1185">Reference proteome</keyword>
<comment type="domain">
    <text evidence="5">Contains a C-terminal catalytic domain, and an N-terminal region which modulates catalytic activity.</text>
</comment>
<dbReference type="Proteomes" id="UP000196803">
    <property type="component" value="Unassembled WGS sequence"/>
</dbReference>
<feature type="active site" evidence="5 6">
    <location>
        <position position="182"/>
    </location>
</feature>
<dbReference type="InterPro" id="IPR035909">
    <property type="entry name" value="CheB_C"/>
</dbReference>
<evidence type="ECO:0000313" key="11">
    <source>
        <dbReference type="Proteomes" id="UP000196803"/>
    </source>
</evidence>
<comment type="function">
    <text evidence="5">Involved in chemotaxis. Part of a chemotaxis signal transduction system that modulates chemotaxis in response to various stimuli. Catalyzes the demethylation of specific methylglutamate residues introduced into the chemoreceptors (methyl-accepting chemotaxis proteins or MCP) by CheR. Also mediates the irreversible deamidation of specific glutamine residues to glutamic acid.</text>
</comment>
<evidence type="ECO:0000259" key="8">
    <source>
        <dbReference type="PROSITE" id="PS50110"/>
    </source>
</evidence>
<dbReference type="Gene3D" id="3.40.50.2300">
    <property type="match status" value="1"/>
</dbReference>
<evidence type="ECO:0000256" key="2">
    <source>
        <dbReference type="ARBA" id="ARBA00022500"/>
    </source>
</evidence>